<comment type="pathway">
    <text evidence="2">Cell wall biogenesis; lipoteichoic acid biosynthesis.</text>
</comment>
<comment type="caution">
    <text evidence="8">The sequence shown here is derived from an EMBL/GenBank/DDBJ whole genome shotgun (WGS) entry which is preliminary data.</text>
</comment>
<dbReference type="EMBL" id="QSJI01000002">
    <property type="protein sequence ID" value="RHD56461.1"/>
    <property type="molecule type" value="Genomic_DNA"/>
</dbReference>
<gene>
    <name evidence="8" type="ORF">DW787_02605</name>
</gene>
<sequence>MGAAPERKAAEEQFNELKPAVIGIMNETFADMSVFDGIRSAGYEGPRQYNSLAGVIQRGPLMVSVCGGTANSEFEFLTGNSMAFMGTGKYAYQLYDLSEVDSLVKQFEELGYASAAIHPQDPVNWKRSTAYEQLGFDEFLSISDFEGAPVYHAGVTDAATYDKIIELLERNDAPQLIFDVTMQKHGGYGADSVPAEDVVQLDIPGVSPEVAMPLGVYLASIERSDSDVAYFI</sequence>
<dbReference type="Gene3D" id="3.40.720.10">
    <property type="entry name" value="Alkaline Phosphatase, subunit A"/>
    <property type="match status" value="1"/>
</dbReference>
<dbReference type="PANTHER" id="PTHR47371">
    <property type="entry name" value="LIPOTEICHOIC ACID SYNTHASE"/>
    <property type="match status" value="1"/>
</dbReference>
<evidence type="ECO:0000256" key="3">
    <source>
        <dbReference type="ARBA" id="ARBA00022475"/>
    </source>
</evidence>
<keyword evidence="3" id="KW-1003">Cell membrane</keyword>
<dbReference type="GO" id="GO:0005886">
    <property type="term" value="C:plasma membrane"/>
    <property type="evidence" value="ECO:0007669"/>
    <property type="project" value="UniProtKB-SubCell"/>
</dbReference>
<keyword evidence="4" id="KW-0812">Transmembrane</keyword>
<dbReference type="Pfam" id="PF00884">
    <property type="entry name" value="Sulfatase"/>
    <property type="match status" value="1"/>
</dbReference>
<evidence type="ECO:0000313" key="9">
    <source>
        <dbReference type="Proteomes" id="UP000286050"/>
    </source>
</evidence>
<dbReference type="SUPFAM" id="SSF53649">
    <property type="entry name" value="Alkaline phosphatase-like"/>
    <property type="match status" value="1"/>
</dbReference>
<evidence type="ECO:0000256" key="2">
    <source>
        <dbReference type="ARBA" id="ARBA00004936"/>
    </source>
</evidence>
<evidence type="ECO:0000256" key="1">
    <source>
        <dbReference type="ARBA" id="ARBA00004651"/>
    </source>
</evidence>
<keyword evidence="6" id="KW-0472">Membrane</keyword>
<dbReference type="AlphaFoldDB" id="A0A414FY31"/>
<keyword evidence="5" id="KW-1133">Transmembrane helix</keyword>
<dbReference type="InterPro" id="IPR050448">
    <property type="entry name" value="OpgB/LTA_synthase_biosynth"/>
</dbReference>
<evidence type="ECO:0000259" key="7">
    <source>
        <dbReference type="Pfam" id="PF00884"/>
    </source>
</evidence>
<dbReference type="CDD" id="cd16015">
    <property type="entry name" value="LTA_synthase"/>
    <property type="match status" value="1"/>
</dbReference>
<evidence type="ECO:0000256" key="5">
    <source>
        <dbReference type="ARBA" id="ARBA00022989"/>
    </source>
</evidence>
<evidence type="ECO:0000313" key="8">
    <source>
        <dbReference type="EMBL" id="RHD56461.1"/>
    </source>
</evidence>
<protein>
    <submittedName>
        <fullName evidence="8">LTA synthase family protein</fullName>
    </submittedName>
</protein>
<comment type="subcellular location">
    <subcellularLocation>
        <location evidence="1">Cell membrane</location>
        <topology evidence="1">Multi-pass membrane protein</topology>
    </subcellularLocation>
</comment>
<dbReference type="PANTHER" id="PTHR47371:SF3">
    <property type="entry name" value="PHOSPHOGLYCEROL TRANSFERASE I"/>
    <property type="match status" value="1"/>
</dbReference>
<accession>A0A414FY31</accession>
<name>A0A414FY31_9ACTN</name>
<feature type="domain" description="Sulfatase N-terminal" evidence="7">
    <location>
        <begin position="21"/>
        <end position="197"/>
    </location>
</feature>
<dbReference type="InterPro" id="IPR017850">
    <property type="entry name" value="Alkaline_phosphatase_core_sf"/>
</dbReference>
<dbReference type="InterPro" id="IPR000917">
    <property type="entry name" value="Sulfatase_N"/>
</dbReference>
<reference evidence="8 9" key="1">
    <citation type="submission" date="2018-08" db="EMBL/GenBank/DDBJ databases">
        <title>A genome reference for cultivated species of the human gut microbiota.</title>
        <authorList>
            <person name="Zou Y."/>
            <person name="Xue W."/>
            <person name="Luo G."/>
        </authorList>
    </citation>
    <scope>NUCLEOTIDE SEQUENCE [LARGE SCALE GENOMIC DNA]</scope>
    <source>
        <strain evidence="8 9">AM30-5LB</strain>
    </source>
</reference>
<proteinExistence type="predicted"/>
<evidence type="ECO:0000256" key="4">
    <source>
        <dbReference type="ARBA" id="ARBA00022692"/>
    </source>
</evidence>
<evidence type="ECO:0000256" key="6">
    <source>
        <dbReference type="ARBA" id="ARBA00023136"/>
    </source>
</evidence>
<organism evidence="8 9">
    <name type="scientific">Collinsella intestinalis</name>
    <dbReference type="NCBI Taxonomy" id="147207"/>
    <lineage>
        <taxon>Bacteria</taxon>
        <taxon>Bacillati</taxon>
        <taxon>Actinomycetota</taxon>
        <taxon>Coriobacteriia</taxon>
        <taxon>Coriobacteriales</taxon>
        <taxon>Coriobacteriaceae</taxon>
        <taxon>Collinsella</taxon>
    </lineage>
</organism>
<dbReference type="Proteomes" id="UP000286050">
    <property type="component" value="Unassembled WGS sequence"/>
</dbReference>